<evidence type="ECO:0000313" key="1">
    <source>
        <dbReference type="EMBL" id="DAF95694.1"/>
    </source>
</evidence>
<sequence>MEFCQTKIIPVQQKLLLILMYFVLKVVLLNS</sequence>
<reference evidence="1" key="1">
    <citation type="journal article" date="2021" name="Proc. Natl. Acad. Sci. U.S.A.">
        <title>A Catalog of Tens of Thousands of Viruses from Human Metagenomes Reveals Hidden Associations with Chronic Diseases.</title>
        <authorList>
            <person name="Tisza M.J."/>
            <person name="Buck C.B."/>
        </authorList>
    </citation>
    <scope>NUCLEOTIDE SEQUENCE</scope>
    <source>
        <strain evidence="1">CtCo31</strain>
    </source>
</reference>
<name>A0A8S5UMT9_9CAUD</name>
<dbReference type="EMBL" id="BK016109">
    <property type="protein sequence ID" value="DAF95694.1"/>
    <property type="molecule type" value="Genomic_DNA"/>
</dbReference>
<proteinExistence type="predicted"/>
<protein>
    <submittedName>
        <fullName evidence="1">Uncharacterized protein</fullName>
    </submittedName>
</protein>
<organism evidence="1">
    <name type="scientific">Myoviridae sp. ctCo31</name>
    <dbReference type="NCBI Taxonomy" id="2825053"/>
    <lineage>
        <taxon>Viruses</taxon>
        <taxon>Duplodnaviria</taxon>
        <taxon>Heunggongvirae</taxon>
        <taxon>Uroviricota</taxon>
        <taxon>Caudoviricetes</taxon>
    </lineage>
</organism>
<accession>A0A8S5UMT9</accession>